<dbReference type="PROSITE" id="PS50885">
    <property type="entry name" value="HAMP"/>
    <property type="match status" value="2"/>
</dbReference>
<dbReference type="SMART" id="SM00283">
    <property type="entry name" value="MA"/>
    <property type="match status" value="1"/>
</dbReference>
<sequence>MRINMPVTNVEVALNDDTLIVSKTDLKGQITYVNKDFLDISGFSEAELIGTSHNIVRHPDMPAEAFEDLWRDLKAGRPWTGYVKNRCKNGDYYWVLATATPIRENGQITGYMSVRRKADRDAIVAVDRAYRMFREKAAGGATIRHGKVVKGGEGFANVTLKTRLIAGMTAIIALATVVGVVGMVAVGQSNQAVADLYDKRLQPVQALARIGKLMADNRSQVMLGLQHAPEMPSAALHDHPVTTHLDAIEKNAAEITAQWEGYMKAVTDDEHKRMAEDYRAKRARYVGEGLRPARAAMAEGRYEEAQTILLQKVNPLYVEAAAAADTLYRYQLEQAKLQLQQAESEGSRSQGWVVALLALLVAAGAAIALLTLRAIVRPLQEITAGFFGIAEGNYQTPVDIARNDEVGKVMQGLQSMQIQLGFNVAEAKRVSDENLRIKIGLDNVATNVMIADHTHNIIYMNDAVRRMFEAAESDIRRDLPNFSAAALLGSNIDVFHKNPAHQRGMLDRLTGSHKAQIVVGGRTFALTVTPVLNGRGERLGTAVEWLDRTTEVAVENEVAEIVGAAANGDFGKRVEVAGKHGFFLRLAEDLNRLLDTAQRGLDDVVLMLSAMADGDLTKSISADYAGTFGRLKDDANTTVARLREIVGQIKHASDAINTASQEIAVGNQDLSSRTEQQASSLEETASSMEQLTGTVKQNADNARQANELASGAQQVAEKGGAVVAQVVQTMGAIHHSSSKIADIIGVIDGIAFQTNILALNAAVEAARAGEQGRGFAVVATEVRSLAQRSAAAAKEIKSLISDSVEKVENGSKLVDQAGRTMEEVVAAIGRVAAIMTDIAEASREQSSGIEQVGLAVTQMDEVTQQNAALVEEAAAAAESLEEQARSLLEAVSVFQLSEAQRPVPARPARPAASRPALAEPEARRGRFVPPASARPVPSKLPVTLDDEWAEF</sequence>
<dbReference type="Pfam" id="PF08447">
    <property type="entry name" value="PAS_3"/>
    <property type="match status" value="1"/>
</dbReference>
<dbReference type="GO" id="GO:0004888">
    <property type="term" value="F:transmembrane signaling receptor activity"/>
    <property type="evidence" value="ECO:0007669"/>
    <property type="project" value="InterPro"/>
</dbReference>
<dbReference type="EMBL" id="CP064781">
    <property type="protein sequence ID" value="QRJ65429.1"/>
    <property type="molecule type" value="Genomic_DNA"/>
</dbReference>
<keyword evidence="5" id="KW-0997">Cell inner membrane</keyword>
<dbReference type="InterPro" id="IPR003660">
    <property type="entry name" value="HAMP_dom"/>
</dbReference>
<dbReference type="PRINTS" id="PR00260">
    <property type="entry name" value="CHEMTRNSDUCR"/>
</dbReference>
<comment type="similarity">
    <text evidence="10">Belongs to the methyl-accepting chemotaxis (MCP) protein family.</text>
</comment>
<dbReference type="Pfam" id="PF13188">
    <property type="entry name" value="PAS_8"/>
    <property type="match status" value="1"/>
</dbReference>
<keyword evidence="19" id="KW-1185">Reference proteome</keyword>
<organism evidence="18 19">
    <name type="scientific">Azospira restricta</name>
    <dbReference type="NCBI Taxonomy" id="404405"/>
    <lineage>
        <taxon>Bacteria</taxon>
        <taxon>Pseudomonadati</taxon>
        <taxon>Pseudomonadota</taxon>
        <taxon>Betaproteobacteria</taxon>
        <taxon>Rhodocyclales</taxon>
        <taxon>Rhodocyclaceae</taxon>
        <taxon>Azospira</taxon>
    </lineage>
</organism>
<keyword evidence="8 14" id="KW-0472">Membrane</keyword>
<dbReference type="PANTHER" id="PTHR43531">
    <property type="entry name" value="PROTEIN ICFG"/>
    <property type="match status" value="1"/>
</dbReference>
<dbReference type="CDD" id="cd06225">
    <property type="entry name" value="HAMP"/>
    <property type="match status" value="1"/>
</dbReference>
<dbReference type="GO" id="GO:0005886">
    <property type="term" value="C:plasma membrane"/>
    <property type="evidence" value="ECO:0007669"/>
    <property type="project" value="UniProtKB-SubCell"/>
</dbReference>
<dbReference type="FunFam" id="1.10.287.950:FF:000001">
    <property type="entry name" value="Methyl-accepting chemotaxis sensory transducer"/>
    <property type="match status" value="1"/>
</dbReference>
<dbReference type="SUPFAM" id="SSF158472">
    <property type="entry name" value="HAMP domain-like"/>
    <property type="match status" value="1"/>
</dbReference>
<keyword evidence="2" id="KW-1003">Cell membrane</keyword>
<keyword evidence="12" id="KW-0175">Coiled coil</keyword>
<dbReference type="PROSITE" id="PS50112">
    <property type="entry name" value="PAS"/>
    <property type="match status" value="1"/>
</dbReference>
<evidence type="ECO:0000259" key="17">
    <source>
        <dbReference type="PROSITE" id="PS50885"/>
    </source>
</evidence>
<dbReference type="SMART" id="SM00091">
    <property type="entry name" value="PAS"/>
    <property type="match status" value="2"/>
</dbReference>
<dbReference type="Gene3D" id="1.10.287.950">
    <property type="entry name" value="Methyl-accepting chemotaxis protein"/>
    <property type="match status" value="1"/>
</dbReference>
<feature type="compositionally biased region" description="Low complexity" evidence="13">
    <location>
        <begin position="899"/>
        <end position="919"/>
    </location>
</feature>
<feature type="domain" description="Methyl-accepting transducer" evidence="15">
    <location>
        <begin position="652"/>
        <end position="881"/>
    </location>
</feature>
<feature type="transmembrane region" description="Helical" evidence="14">
    <location>
        <begin position="351"/>
        <end position="372"/>
    </location>
</feature>
<evidence type="ECO:0000256" key="6">
    <source>
        <dbReference type="ARBA" id="ARBA00022692"/>
    </source>
</evidence>
<keyword evidence="4" id="KW-0145">Chemotaxis</keyword>
<dbReference type="Pfam" id="PF18947">
    <property type="entry name" value="HAMP_2"/>
    <property type="match status" value="1"/>
</dbReference>
<evidence type="ECO:0000256" key="1">
    <source>
        <dbReference type="ARBA" id="ARBA00004429"/>
    </source>
</evidence>
<gene>
    <name evidence="18" type="ORF">IWH25_08940</name>
</gene>
<dbReference type="InterPro" id="IPR003122">
    <property type="entry name" value="Tar_rcpt_lig-bd"/>
</dbReference>
<dbReference type="InterPro" id="IPR013655">
    <property type="entry name" value="PAS_fold_3"/>
</dbReference>
<feature type="domain" description="HAMP" evidence="17">
    <location>
        <begin position="373"/>
        <end position="425"/>
    </location>
</feature>
<dbReference type="InterPro" id="IPR001610">
    <property type="entry name" value="PAC"/>
</dbReference>
<dbReference type="CDD" id="cd00130">
    <property type="entry name" value="PAS"/>
    <property type="match status" value="1"/>
</dbReference>
<dbReference type="InterPro" id="IPR004089">
    <property type="entry name" value="MCPsignal_dom"/>
</dbReference>
<dbReference type="PROSITE" id="PS50111">
    <property type="entry name" value="CHEMOTAXIS_TRANSDUC_2"/>
    <property type="match status" value="1"/>
</dbReference>
<evidence type="ECO:0000256" key="14">
    <source>
        <dbReference type="SAM" id="Phobius"/>
    </source>
</evidence>
<evidence type="ECO:0000256" key="4">
    <source>
        <dbReference type="ARBA" id="ARBA00022500"/>
    </source>
</evidence>
<evidence type="ECO:0000256" key="9">
    <source>
        <dbReference type="ARBA" id="ARBA00023224"/>
    </source>
</evidence>
<feature type="domain" description="PAS" evidence="16">
    <location>
        <begin position="25"/>
        <end position="76"/>
    </location>
</feature>
<dbReference type="FunFam" id="3.30.450.20:FF:000075">
    <property type="entry name" value="Methyl-accepting chemotaxis protein"/>
    <property type="match status" value="1"/>
</dbReference>
<protein>
    <submittedName>
        <fullName evidence="18">Tar ligand binding domain-containing protein</fullName>
    </submittedName>
</protein>
<dbReference type="Pfam" id="PF02203">
    <property type="entry name" value="TarH"/>
    <property type="match status" value="1"/>
</dbReference>
<evidence type="ECO:0000259" key="15">
    <source>
        <dbReference type="PROSITE" id="PS50111"/>
    </source>
</evidence>
<dbReference type="InterPro" id="IPR051310">
    <property type="entry name" value="MCP_chemotaxis"/>
</dbReference>
<evidence type="ECO:0000256" key="3">
    <source>
        <dbReference type="ARBA" id="ARBA00022481"/>
    </source>
</evidence>
<name>A0A974SS58_9RHOO</name>
<evidence type="ECO:0000256" key="7">
    <source>
        <dbReference type="ARBA" id="ARBA00022989"/>
    </source>
</evidence>
<dbReference type="RefSeq" id="WP_203388960.1">
    <property type="nucleotide sequence ID" value="NZ_CP064781.1"/>
</dbReference>
<dbReference type="SMART" id="SM00086">
    <property type="entry name" value="PAC"/>
    <property type="match status" value="1"/>
</dbReference>
<keyword evidence="9 11" id="KW-0807">Transducer</keyword>
<dbReference type="SMART" id="SM00304">
    <property type="entry name" value="HAMP"/>
    <property type="match status" value="2"/>
</dbReference>
<dbReference type="InterPro" id="IPR004090">
    <property type="entry name" value="Chemotax_Me-accpt_rcpt"/>
</dbReference>
<feature type="coiled-coil region" evidence="12">
    <location>
        <begin position="859"/>
        <end position="890"/>
    </location>
</feature>
<keyword evidence="6 14" id="KW-0812">Transmembrane</keyword>
<evidence type="ECO:0000256" key="11">
    <source>
        <dbReference type="PROSITE-ProRule" id="PRU00284"/>
    </source>
</evidence>
<dbReference type="InterPro" id="IPR035965">
    <property type="entry name" value="PAS-like_dom_sf"/>
</dbReference>
<accession>A0A974SS58</accession>
<dbReference type="GO" id="GO:0006935">
    <property type="term" value="P:chemotaxis"/>
    <property type="evidence" value="ECO:0007669"/>
    <property type="project" value="UniProtKB-KW"/>
</dbReference>
<dbReference type="Pfam" id="PF00672">
    <property type="entry name" value="HAMP"/>
    <property type="match status" value="1"/>
</dbReference>
<comment type="subcellular location">
    <subcellularLocation>
        <location evidence="1">Cell inner membrane</location>
        <topology evidence="1">Multi-pass membrane protein</topology>
    </subcellularLocation>
</comment>
<dbReference type="KEGG" id="ares:IWH25_08940"/>
<dbReference type="SUPFAM" id="SSF58104">
    <property type="entry name" value="Methyl-accepting chemotaxis protein (MCP) signaling domain"/>
    <property type="match status" value="1"/>
</dbReference>
<dbReference type="SUPFAM" id="SSF55785">
    <property type="entry name" value="PYP-like sensor domain (PAS domain)"/>
    <property type="match status" value="1"/>
</dbReference>
<evidence type="ECO:0000256" key="8">
    <source>
        <dbReference type="ARBA" id="ARBA00023136"/>
    </source>
</evidence>
<reference evidence="18" key="1">
    <citation type="submission" date="2020-11" db="EMBL/GenBank/DDBJ databases">
        <title>Azospira restricta DSM 18626 genome sequence.</title>
        <authorList>
            <person name="Moe W.M."/>
        </authorList>
    </citation>
    <scope>NUCLEOTIDE SEQUENCE</scope>
    <source>
        <strain evidence="18">DSM 18626</strain>
    </source>
</reference>
<proteinExistence type="inferred from homology"/>
<evidence type="ECO:0000313" key="18">
    <source>
        <dbReference type="EMBL" id="QRJ65429.1"/>
    </source>
</evidence>
<keyword evidence="7 14" id="KW-1133">Transmembrane helix</keyword>
<dbReference type="Proteomes" id="UP000663444">
    <property type="component" value="Chromosome"/>
</dbReference>
<feature type="domain" description="HAMP" evidence="17">
    <location>
        <begin position="595"/>
        <end position="647"/>
    </location>
</feature>
<evidence type="ECO:0000313" key="19">
    <source>
        <dbReference type="Proteomes" id="UP000663444"/>
    </source>
</evidence>
<feature type="transmembrane region" description="Helical" evidence="14">
    <location>
        <begin position="164"/>
        <end position="186"/>
    </location>
</feature>
<evidence type="ECO:0000256" key="2">
    <source>
        <dbReference type="ARBA" id="ARBA00022475"/>
    </source>
</evidence>
<evidence type="ECO:0000256" key="10">
    <source>
        <dbReference type="ARBA" id="ARBA00029447"/>
    </source>
</evidence>
<dbReference type="GO" id="GO:0007165">
    <property type="term" value="P:signal transduction"/>
    <property type="evidence" value="ECO:0007669"/>
    <property type="project" value="UniProtKB-KW"/>
</dbReference>
<keyword evidence="3" id="KW-0488">Methylation</keyword>
<dbReference type="CDD" id="cd11386">
    <property type="entry name" value="MCP_signal"/>
    <property type="match status" value="1"/>
</dbReference>
<dbReference type="NCBIfam" id="TIGR00229">
    <property type="entry name" value="sensory_box"/>
    <property type="match status" value="1"/>
</dbReference>
<dbReference type="InterPro" id="IPR000014">
    <property type="entry name" value="PAS"/>
</dbReference>
<evidence type="ECO:0000256" key="12">
    <source>
        <dbReference type="SAM" id="Coils"/>
    </source>
</evidence>
<feature type="region of interest" description="Disordered" evidence="13">
    <location>
        <begin position="899"/>
        <end position="951"/>
    </location>
</feature>
<dbReference type="PANTHER" id="PTHR43531:SF14">
    <property type="entry name" value="METHYL-ACCEPTING CHEMOTAXIS PROTEIN I-RELATED"/>
    <property type="match status" value="1"/>
</dbReference>
<evidence type="ECO:0000259" key="16">
    <source>
        <dbReference type="PROSITE" id="PS50112"/>
    </source>
</evidence>
<dbReference type="Pfam" id="PF00015">
    <property type="entry name" value="MCPsignal"/>
    <property type="match status" value="1"/>
</dbReference>
<evidence type="ECO:0000256" key="5">
    <source>
        <dbReference type="ARBA" id="ARBA00022519"/>
    </source>
</evidence>
<dbReference type="Gene3D" id="3.30.450.20">
    <property type="entry name" value="PAS domain"/>
    <property type="match status" value="2"/>
</dbReference>
<evidence type="ECO:0000256" key="13">
    <source>
        <dbReference type="SAM" id="MobiDB-lite"/>
    </source>
</evidence>
<dbReference type="Gene3D" id="6.10.340.10">
    <property type="match status" value="1"/>
</dbReference>
<dbReference type="AlphaFoldDB" id="A0A974SS58"/>